<dbReference type="SUPFAM" id="SSF47113">
    <property type="entry name" value="Histone-fold"/>
    <property type="match status" value="1"/>
</dbReference>
<keyword evidence="1" id="KW-0238">DNA-binding</keyword>
<dbReference type="SMART" id="SM00414">
    <property type="entry name" value="H2A"/>
    <property type="match status" value="1"/>
</dbReference>
<proteinExistence type="inferred from homology"/>
<dbReference type="STRING" id="906689.A0A2I0VYW0"/>
<dbReference type="GO" id="GO:0030527">
    <property type="term" value="F:structural constituent of chromatin"/>
    <property type="evidence" value="ECO:0007669"/>
    <property type="project" value="InterPro"/>
</dbReference>
<feature type="compositionally biased region" description="Basic and acidic residues" evidence="2">
    <location>
        <begin position="23"/>
        <end position="36"/>
    </location>
</feature>
<keyword evidence="1" id="KW-0158">Chromosome</keyword>
<keyword evidence="1" id="KW-0544">Nucleosome core</keyword>
<dbReference type="Proteomes" id="UP000233837">
    <property type="component" value="Unassembled WGS sequence"/>
</dbReference>
<feature type="transmembrane region" description="Helical" evidence="3">
    <location>
        <begin position="161"/>
        <end position="183"/>
    </location>
</feature>
<evidence type="ECO:0000256" key="3">
    <source>
        <dbReference type="SAM" id="Phobius"/>
    </source>
</evidence>
<comment type="subunit">
    <text evidence="1">The nucleosome is a histone octamer containing two molecules each of H2A, H2B, H3 and H4 assembled in one H3-H4 heterotetramer and two H2A-H2B heterodimers. The octamer wraps approximately 147 bp of DNA.</text>
</comment>
<dbReference type="Gene3D" id="1.10.20.10">
    <property type="entry name" value="Histone, subunit A"/>
    <property type="match status" value="1"/>
</dbReference>
<keyword evidence="3" id="KW-0812">Transmembrane</keyword>
<dbReference type="InterPro" id="IPR002119">
    <property type="entry name" value="Histone_H2A"/>
</dbReference>
<protein>
    <recommendedName>
        <fullName evidence="1">Histone H2A</fullName>
    </recommendedName>
</protein>
<keyword evidence="5" id="KW-1185">Reference proteome</keyword>
<reference evidence="4 5" key="2">
    <citation type="journal article" date="2017" name="Nature">
        <title>The Apostasia genome and the evolution of orchids.</title>
        <authorList>
            <person name="Zhang G.Q."/>
            <person name="Liu K.W."/>
            <person name="Li Z."/>
            <person name="Lohaus R."/>
            <person name="Hsiao Y.Y."/>
            <person name="Niu S.C."/>
            <person name="Wang J.Y."/>
            <person name="Lin Y.C."/>
            <person name="Xu Q."/>
            <person name="Chen L.J."/>
            <person name="Yoshida K."/>
            <person name="Fujiwara S."/>
            <person name="Wang Z.W."/>
            <person name="Zhang Y.Q."/>
            <person name="Mitsuda N."/>
            <person name="Wang M."/>
            <person name="Liu G.H."/>
            <person name="Pecoraro L."/>
            <person name="Huang H.X."/>
            <person name="Xiao X.J."/>
            <person name="Lin M."/>
            <person name="Wu X.Y."/>
            <person name="Wu W.L."/>
            <person name="Chen Y.Y."/>
            <person name="Chang S.B."/>
            <person name="Sakamoto S."/>
            <person name="Ohme-Takagi M."/>
            <person name="Yagi M."/>
            <person name="Zeng S.J."/>
            <person name="Shen C.Y."/>
            <person name="Yeh C.M."/>
            <person name="Luo Y.B."/>
            <person name="Tsai W.C."/>
            <person name="Van de Peer Y."/>
            <person name="Liu Z.J."/>
        </authorList>
    </citation>
    <scope>NUCLEOTIDE SEQUENCE [LARGE SCALE GENOMIC DNA]</scope>
    <source>
        <tissue evidence="4">The whole plant</tissue>
    </source>
</reference>
<dbReference type="AlphaFoldDB" id="A0A2I0VYW0"/>
<dbReference type="PANTHER" id="PTHR23430">
    <property type="entry name" value="HISTONE H2A"/>
    <property type="match status" value="1"/>
</dbReference>
<sequence length="215" mass="23687">MKARRTTPRIAFALHSIRLPAAPERKTEQKSHDCTKIKSTNNTYTDQNSELYSWTSFPFPEPENHQKTRPAIPISLRRNPDLSLSLTVKVQLSKQSSALSHCSCEIKAIGTAASKKATSRSSKAGLKFSVGRIARFLMVGKYSEHVGAGAPVYMATDLQYLAAEVWIGVVSFLASGGTIVNFLTLGATITYFLMQFLIQNHLCLLAFHGLLPSRT</sequence>
<evidence type="ECO:0000256" key="2">
    <source>
        <dbReference type="SAM" id="MobiDB-lite"/>
    </source>
</evidence>
<dbReference type="InterPro" id="IPR009072">
    <property type="entry name" value="Histone-fold"/>
</dbReference>
<dbReference type="PRINTS" id="PR00620">
    <property type="entry name" value="HISTONEH2A"/>
</dbReference>
<feature type="region of interest" description="Disordered" evidence="2">
    <location>
        <begin position="23"/>
        <end position="42"/>
    </location>
</feature>
<comment type="similarity">
    <text evidence="1">Belongs to the histone H2A family.</text>
</comment>
<feature type="transmembrane region" description="Helical" evidence="3">
    <location>
        <begin position="189"/>
        <end position="211"/>
    </location>
</feature>
<dbReference type="GO" id="GO:0046982">
    <property type="term" value="F:protein heterodimerization activity"/>
    <property type="evidence" value="ECO:0007669"/>
    <property type="project" value="InterPro"/>
</dbReference>
<dbReference type="GO" id="GO:0005634">
    <property type="term" value="C:nucleus"/>
    <property type="evidence" value="ECO:0007669"/>
    <property type="project" value="UniProtKB-SubCell"/>
</dbReference>
<evidence type="ECO:0000313" key="5">
    <source>
        <dbReference type="Proteomes" id="UP000233837"/>
    </source>
</evidence>
<reference evidence="4 5" key="1">
    <citation type="journal article" date="2016" name="Sci. Rep.">
        <title>The Dendrobium catenatum Lindl. genome sequence provides insights into polysaccharide synthase, floral development and adaptive evolution.</title>
        <authorList>
            <person name="Zhang G.Q."/>
            <person name="Xu Q."/>
            <person name="Bian C."/>
            <person name="Tsai W.C."/>
            <person name="Yeh C.M."/>
            <person name="Liu K.W."/>
            <person name="Yoshida K."/>
            <person name="Zhang L.S."/>
            <person name="Chang S.B."/>
            <person name="Chen F."/>
            <person name="Shi Y."/>
            <person name="Su Y.Y."/>
            <person name="Zhang Y.Q."/>
            <person name="Chen L.J."/>
            <person name="Yin Y."/>
            <person name="Lin M."/>
            <person name="Huang H."/>
            <person name="Deng H."/>
            <person name="Wang Z.W."/>
            <person name="Zhu S.L."/>
            <person name="Zhao X."/>
            <person name="Deng C."/>
            <person name="Niu S.C."/>
            <person name="Huang J."/>
            <person name="Wang M."/>
            <person name="Liu G.H."/>
            <person name="Yang H.J."/>
            <person name="Xiao X.J."/>
            <person name="Hsiao Y.Y."/>
            <person name="Wu W.L."/>
            <person name="Chen Y.Y."/>
            <person name="Mitsuda N."/>
            <person name="Ohme-Takagi M."/>
            <person name="Luo Y.B."/>
            <person name="Van de Peer Y."/>
            <person name="Liu Z.J."/>
        </authorList>
    </citation>
    <scope>NUCLEOTIDE SEQUENCE [LARGE SCALE GENOMIC DNA]</scope>
    <source>
        <tissue evidence="4">The whole plant</tissue>
    </source>
</reference>
<keyword evidence="1" id="KW-0539">Nucleus</keyword>
<organism evidence="4 5">
    <name type="scientific">Dendrobium catenatum</name>
    <dbReference type="NCBI Taxonomy" id="906689"/>
    <lineage>
        <taxon>Eukaryota</taxon>
        <taxon>Viridiplantae</taxon>
        <taxon>Streptophyta</taxon>
        <taxon>Embryophyta</taxon>
        <taxon>Tracheophyta</taxon>
        <taxon>Spermatophyta</taxon>
        <taxon>Magnoliopsida</taxon>
        <taxon>Liliopsida</taxon>
        <taxon>Asparagales</taxon>
        <taxon>Orchidaceae</taxon>
        <taxon>Epidendroideae</taxon>
        <taxon>Malaxideae</taxon>
        <taxon>Dendrobiinae</taxon>
        <taxon>Dendrobium</taxon>
    </lineage>
</organism>
<keyword evidence="3" id="KW-1133">Transmembrane helix</keyword>
<comment type="subcellular location">
    <subcellularLocation>
        <location evidence="1">Nucleus</location>
    </subcellularLocation>
</comment>
<evidence type="ECO:0000256" key="1">
    <source>
        <dbReference type="RuleBase" id="RU003767"/>
    </source>
</evidence>
<evidence type="ECO:0000313" key="4">
    <source>
        <dbReference type="EMBL" id="PKU68592.1"/>
    </source>
</evidence>
<dbReference type="GO" id="GO:0003677">
    <property type="term" value="F:DNA binding"/>
    <property type="evidence" value="ECO:0007669"/>
    <property type="project" value="UniProtKB-KW"/>
</dbReference>
<dbReference type="EMBL" id="KZ503077">
    <property type="protein sequence ID" value="PKU68592.1"/>
    <property type="molecule type" value="Genomic_DNA"/>
</dbReference>
<gene>
    <name evidence="4" type="ORF">MA16_Dca021316</name>
</gene>
<accession>A0A2I0VYW0</accession>
<keyword evidence="3" id="KW-0472">Membrane</keyword>
<dbReference type="GO" id="GO:0000786">
    <property type="term" value="C:nucleosome"/>
    <property type="evidence" value="ECO:0007669"/>
    <property type="project" value="UniProtKB-KW"/>
</dbReference>
<name>A0A2I0VYW0_9ASPA</name>